<reference evidence="2 3" key="1">
    <citation type="submission" date="2020-02" db="EMBL/GenBank/DDBJ databases">
        <title>Acidophilic actinobacteria isolated from forest soil.</title>
        <authorList>
            <person name="Golinska P."/>
        </authorList>
    </citation>
    <scope>NUCLEOTIDE SEQUENCE [LARGE SCALE GENOMIC DNA]</scope>
    <source>
        <strain evidence="2 3">NL8</strain>
    </source>
</reference>
<dbReference type="RefSeq" id="WP_212008098.1">
    <property type="nucleotide sequence ID" value="NZ_JAAFYZ010000013.1"/>
</dbReference>
<organism evidence="2 3">
    <name type="scientific">Catenulispora pinistramenti</name>
    <dbReference type="NCBI Taxonomy" id="2705254"/>
    <lineage>
        <taxon>Bacteria</taxon>
        <taxon>Bacillati</taxon>
        <taxon>Actinomycetota</taxon>
        <taxon>Actinomycetes</taxon>
        <taxon>Catenulisporales</taxon>
        <taxon>Catenulisporaceae</taxon>
        <taxon>Catenulispora</taxon>
    </lineage>
</organism>
<dbReference type="EMBL" id="JAAFYZ010000013">
    <property type="protein sequence ID" value="MBS2546450.1"/>
    <property type="molecule type" value="Genomic_DNA"/>
</dbReference>
<feature type="region of interest" description="Disordered" evidence="1">
    <location>
        <begin position="64"/>
        <end position="87"/>
    </location>
</feature>
<gene>
    <name evidence="2" type="ORF">KGQ19_06190</name>
</gene>
<sequence length="509" mass="53009">MRTEAEVLAVVRTVPSARRLLDVADVFAGDPRIAIHWALDPGSTLGGGARALLEARGIRPLSLSSAADAGPAPGSSSGSGNSSGSGGDRRWRLVLAASENSPLDQIKAPILLLPHGAGHGKGIASERVAQCAPAAIGLANAQDAARLASLSPASGAAVRVVGDPCWDRLVASRHQRSRYRAALGVGGSARLVVLSSTWGPLSLFSRHTDLAARLTAALPWDEWRVAMVLHPGVRAVHGDDTVFRWLRPALDRGLLLLDSDDEWRAGLLAADALIGDHGSVTLYGAALGVPTAFACFGWEEVDPEAPIAGLGRAGRYFDAGDALLGQVAELADGAGESGLAERVFAHQGGALERIAEVAYELMEMPRVRRDVAPVAVPLPRGAHPTPSAWWFRTRADGGGVAVERYPVAESMPSGARLLAHVHGPDPRRPAAATVVVGTADLDAYPGAYVAVQGAVVTLRGHGAVEAEGDMDTAVVGAALHAWVFQLGRAVPGQLRVNGSDVRLKVQWLV</sequence>
<accession>A0ABS5KJZ7</accession>
<protein>
    <recommendedName>
        <fullName evidence="4">Translation initiation factor 2</fullName>
    </recommendedName>
</protein>
<evidence type="ECO:0008006" key="4">
    <source>
        <dbReference type="Google" id="ProtNLM"/>
    </source>
</evidence>
<dbReference type="SUPFAM" id="SSF53756">
    <property type="entry name" value="UDP-Glycosyltransferase/glycogen phosphorylase"/>
    <property type="match status" value="1"/>
</dbReference>
<evidence type="ECO:0000313" key="3">
    <source>
        <dbReference type="Proteomes" id="UP000730482"/>
    </source>
</evidence>
<evidence type="ECO:0000256" key="1">
    <source>
        <dbReference type="SAM" id="MobiDB-lite"/>
    </source>
</evidence>
<comment type="caution">
    <text evidence="2">The sequence shown here is derived from an EMBL/GenBank/DDBJ whole genome shotgun (WGS) entry which is preliminary data.</text>
</comment>
<dbReference type="Proteomes" id="UP000730482">
    <property type="component" value="Unassembled WGS sequence"/>
</dbReference>
<evidence type="ECO:0000313" key="2">
    <source>
        <dbReference type="EMBL" id="MBS2546450.1"/>
    </source>
</evidence>
<feature type="compositionally biased region" description="Low complexity" evidence="1">
    <location>
        <begin position="64"/>
        <end position="80"/>
    </location>
</feature>
<name>A0ABS5KJZ7_9ACTN</name>
<proteinExistence type="predicted"/>
<keyword evidence="3" id="KW-1185">Reference proteome</keyword>